<organism evidence="3 4">
    <name type="scientific">Streptococcus oralis</name>
    <dbReference type="NCBI Taxonomy" id="1303"/>
    <lineage>
        <taxon>Bacteria</taxon>
        <taxon>Bacillati</taxon>
        <taxon>Bacillota</taxon>
        <taxon>Bacilli</taxon>
        <taxon>Lactobacillales</taxon>
        <taxon>Streptococcaceae</taxon>
        <taxon>Streptococcus</taxon>
    </lineage>
</organism>
<name>A0A3R9JTI3_STROR</name>
<dbReference type="Pfam" id="PF08929">
    <property type="entry name" value="PoNi_C"/>
    <property type="match status" value="1"/>
</dbReference>
<dbReference type="Gene3D" id="1.10.3920.10">
    <property type="entry name" value="PA2201 C-terminal domain-like"/>
    <property type="match status" value="1"/>
</dbReference>
<evidence type="ECO:0000313" key="3">
    <source>
        <dbReference type="EMBL" id="RSI67374.1"/>
    </source>
</evidence>
<protein>
    <recommendedName>
        <fullName evidence="5">DUF1911 domain-containing protein</fullName>
    </recommendedName>
</protein>
<evidence type="ECO:0000259" key="1">
    <source>
        <dbReference type="Pfam" id="PF08928"/>
    </source>
</evidence>
<dbReference type="SUPFAM" id="SSF140731">
    <property type="entry name" value="PA2201 C-terminal domain-like"/>
    <property type="match status" value="1"/>
</dbReference>
<evidence type="ECO:0000259" key="2">
    <source>
        <dbReference type="Pfam" id="PF08929"/>
    </source>
</evidence>
<sequence length="221" mass="26525">MIRDKHKDQSYFEKRLDRVQERLKRKVSKSKEVRKDFLEVHYQFLVQFNEELVKLSYSIGASKEEIFPYYQGILSNLKLIASEGVPFDLAVNIFALGVLYSERKEEFLDDLKAIYEQMDHTDGLIEYYMTYLFHDKIVPFHSILEYQNMIEDTYESVAKAQGFWYYSHSDEPWYGTHKYDNRGYDGYWSFDTAATCKIKGIYDERLKDLEYFPYDLLVQEN</sequence>
<evidence type="ECO:0000313" key="4">
    <source>
        <dbReference type="Proteomes" id="UP000267593"/>
    </source>
</evidence>
<dbReference type="EMBL" id="RJNJ01000007">
    <property type="protein sequence ID" value="RSI67374.1"/>
    <property type="molecule type" value="Genomic_DNA"/>
</dbReference>
<dbReference type="InterPro" id="IPR015025">
    <property type="entry name" value="PoNi_C"/>
</dbReference>
<accession>A0A3R9JTI3</accession>
<evidence type="ECO:0008006" key="5">
    <source>
        <dbReference type="Google" id="ProtNLM"/>
    </source>
</evidence>
<dbReference type="Proteomes" id="UP000267593">
    <property type="component" value="Unassembled WGS sequence"/>
</dbReference>
<dbReference type="RefSeq" id="WP_125441542.1">
    <property type="nucleotide sequence ID" value="NZ_RJNJ01000007.1"/>
</dbReference>
<dbReference type="InterPro" id="IPR028983">
    <property type="entry name" value="PA2201-like_C"/>
</dbReference>
<reference evidence="3 4" key="1">
    <citation type="submission" date="2018-11" db="EMBL/GenBank/DDBJ databases">
        <title>Species Designations Belie Phenotypic and Genotypic Heterogeneity in Oral Streptococci.</title>
        <authorList>
            <person name="Velsko I."/>
        </authorList>
    </citation>
    <scope>NUCLEOTIDE SEQUENCE [LARGE SCALE GENOMIC DNA]</scope>
    <source>
        <strain evidence="3 4">BCC63</strain>
    </source>
</reference>
<feature type="domain" description="PoNi C-terminal" evidence="2">
    <location>
        <begin position="163"/>
        <end position="216"/>
    </location>
</feature>
<dbReference type="Pfam" id="PF08928">
    <property type="entry name" value="PoNi_N"/>
    <property type="match status" value="1"/>
</dbReference>
<proteinExistence type="predicted"/>
<gene>
    <name evidence="3" type="ORF">D8863_07270</name>
</gene>
<comment type="caution">
    <text evidence="3">The sequence shown here is derived from an EMBL/GenBank/DDBJ whole genome shotgun (WGS) entry which is preliminary data.</text>
</comment>
<dbReference type="InterPro" id="IPR015024">
    <property type="entry name" value="PoNi_N"/>
</dbReference>
<dbReference type="AlphaFoldDB" id="A0A3R9JTI3"/>
<feature type="domain" description="PoNi N-terminal" evidence="1">
    <location>
        <begin position="7"/>
        <end position="106"/>
    </location>
</feature>